<feature type="region of interest" description="Disordered" evidence="2">
    <location>
        <begin position="562"/>
        <end position="623"/>
    </location>
</feature>
<feature type="compositionally biased region" description="Basic and acidic residues" evidence="2">
    <location>
        <begin position="741"/>
        <end position="750"/>
    </location>
</feature>
<dbReference type="InterPro" id="IPR019734">
    <property type="entry name" value="TPR_rpt"/>
</dbReference>
<organism evidence="3">
    <name type="scientific">Mucor ambiguus</name>
    <dbReference type="NCBI Taxonomy" id="91626"/>
    <lineage>
        <taxon>Eukaryota</taxon>
        <taxon>Fungi</taxon>
        <taxon>Fungi incertae sedis</taxon>
        <taxon>Mucoromycota</taxon>
        <taxon>Mucoromycotina</taxon>
        <taxon>Mucoromycetes</taxon>
        <taxon>Mucorales</taxon>
        <taxon>Mucorineae</taxon>
        <taxon>Mucoraceae</taxon>
        <taxon>Mucor</taxon>
    </lineage>
</organism>
<keyword evidence="4" id="KW-1185">Reference proteome</keyword>
<dbReference type="SMART" id="SM00028">
    <property type="entry name" value="TPR"/>
    <property type="match status" value="10"/>
</dbReference>
<evidence type="ECO:0000256" key="1">
    <source>
        <dbReference type="PROSITE-ProRule" id="PRU00339"/>
    </source>
</evidence>
<dbReference type="Pfam" id="PF13432">
    <property type="entry name" value="TPR_16"/>
    <property type="match status" value="1"/>
</dbReference>
<feature type="compositionally biased region" description="Basic and acidic residues" evidence="2">
    <location>
        <begin position="575"/>
        <end position="586"/>
    </location>
</feature>
<feature type="compositionally biased region" description="Acidic residues" evidence="2">
    <location>
        <begin position="62"/>
        <end position="88"/>
    </location>
</feature>
<dbReference type="Pfam" id="PF13174">
    <property type="entry name" value="TPR_6"/>
    <property type="match status" value="1"/>
</dbReference>
<evidence type="ECO:0000313" key="3">
    <source>
        <dbReference type="EMBL" id="GAN08297.1"/>
    </source>
</evidence>
<dbReference type="Proteomes" id="UP000053815">
    <property type="component" value="Unassembled WGS sequence"/>
</dbReference>
<evidence type="ECO:0000313" key="4">
    <source>
        <dbReference type="Proteomes" id="UP000053815"/>
    </source>
</evidence>
<keyword evidence="1" id="KW-0802">TPR repeat</keyword>
<dbReference type="PANTHER" id="PTHR23082:SF0">
    <property type="entry name" value="GENERAL TRANSCRIPTION FACTOR 3C POLYPEPTIDE 3"/>
    <property type="match status" value="1"/>
</dbReference>
<feature type="compositionally biased region" description="Acidic residues" evidence="2">
    <location>
        <begin position="731"/>
        <end position="740"/>
    </location>
</feature>
<dbReference type="OrthoDB" id="9991317at2759"/>
<accession>A0A0C9MXL5</accession>
<evidence type="ECO:0000256" key="2">
    <source>
        <dbReference type="SAM" id="MobiDB-lite"/>
    </source>
</evidence>
<sequence length="1134" mass="131051">MGPKRQTRNKGKGKAALEMSAEDTDMEKFNASALMKGAGILDLANPSSINEIEQADDSKMELEEEGFEEDQDDDEEGDGYDDGDDDSLEEWMEEDGEDEIVDDDEITTLLDQSAEQRAKLKTGDLDEFQREMEEFDNNLALTSGIGLNRVKGATKKRITAGELRLSDEVKRVLGQANGLYIQKDYGSAVDLLQKIIKENPQAYPAWNTLGLVHEELGNTEKALQFRMTAALLTNDNDLWKELAQKSIECNATRQAIHCFSKVISNDPTDVDAIWDRAFLYKQLDDVTKAIDGFKTILEHYPHHFKVINELAQLYRTQGKTEEAIQMYEEAIIWHTNNIDEDEEDDEEEGEEEDGFKNKLGYSEINMLSELYLILNDYKKALNTIKTGLRLVQKRQNETWWVDRDDDDEYLEDDESRTEFPIELRVRMGVCRVYMNQVRLGTEHFKYLLQYPATTYPDLHQDIAYAYYDKRHFDLALQVFQRIIDVSDEIQTDLIIKAGDCFREVGDLATAVQFYKNVLEEQNDNVDVLMSLAAVYEEQGKEEEALQLVDYVMEQGRKARNLRKSDLDKDDEQDETTAKEKINEMKANRKKKAKPSSSIFDETNKQSKAEYYRQRRAEDRRLDEERTFATQSAFKKLDEQDEQMGPNLRTADRGLMRDYMRNAQEVYEDFTTVRAFYPVNKAYRYTGFYALRRGRRTYKYSKDIGLEAHNMANRLRKVKIKNENGSTALAEETSDDMDDEERQMHQEEEERNKQLVQATKFRGISFDKWLYVFLRYAFILAVTRRTEDAFEVLKKLSNANVFYQNVEKKTAIRLAMIGCGVIGKNETVIQLGARWLCNYYRFQNDPYRIYMSVLNEGITDTVAYASYNQLRYLMRSIRLMDALVTNSRKTLEGSKDNAAALEEIRELNEAILTMNVDPSTASEQHFSRFYDIPKEPDLNMIGNNTEKMGIAAPTHLNPVLLTMFGSIVNLTKSALAASLFFLRSYAIAPKDRLTTLSLGLSLLHSAITRKSENRHLQIMQGMLFIFEYAKIANYDQEAEYNIGRAFHLLGLTHLAVPHYEKALSMRKVTDGTIERRPVEDVYKWPVSEKEEEELEQDMDDEYDLKSEAAYNLHLIYITSGSMSLAQILMLKYCSV</sequence>
<proteinExistence type="predicted"/>
<dbReference type="STRING" id="91626.A0A0C9MXL5"/>
<dbReference type="Pfam" id="PF14559">
    <property type="entry name" value="TPR_19"/>
    <property type="match status" value="1"/>
</dbReference>
<dbReference type="Gene3D" id="1.25.40.10">
    <property type="entry name" value="Tetratricopeptide repeat domain"/>
    <property type="match status" value="3"/>
</dbReference>
<feature type="compositionally biased region" description="Basic residues" evidence="2">
    <location>
        <begin position="1"/>
        <end position="13"/>
    </location>
</feature>
<dbReference type="PANTHER" id="PTHR23082">
    <property type="entry name" value="TRANSCRIPTION INITIATION FACTOR IIIC TFIIIC , POLYPEPTIDE 3-RELATED"/>
    <property type="match status" value="1"/>
</dbReference>
<dbReference type="AlphaFoldDB" id="A0A0C9MXL5"/>
<dbReference type="GO" id="GO:0000127">
    <property type="term" value="C:transcription factor TFIIIC complex"/>
    <property type="evidence" value="ECO:0007669"/>
    <property type="project" value="TreeGrafter"/>
</dbReference>
<reference evidence="3" key="1">
    <citation type="submission" date="2014-09" db="EMBL/GenBank/DDBJ databases">
        <title>Draft genome sequence of an oleaginous Mucoromycotina fungus Mucor ambiguus NBRC6742.</title>
        <authorList>
            <person name="Takeda I."/>
            <person name="Yamane N."/>
            <person name="Morita T."/>
            <person name="Tamano K."/>
            <person name="Machida M."/>
            <person name="Baker S."/>
            <person name="Koike H."/>
        </authorList>
    </citation>
    <scope>NUCLEOTIDE SEQUENCE</scope>
    <source>
        <strain evidence="3">NBRC 6742</strain>
    </source>
</reference>
<feature type="region of interest" description="Disordered" evidence="2">
    <location>
        <begin position="42"/>
        <end position="88"/>
    </location>
</feature>
<dbReference type="InterPro" id="IPR011990">
    <property type="entry name" value="TPR-like_helical_dom_sf"/>
</dbReference>
<feature type="compositionally biased region" description="Basic and acidic residues" evidence="2">
    <location>
        <begin position="601"/>
        <end position="623"/>
    </location>
</feature>
<dbReference type="GO" id="GO:0006383">
    <property type="term" value="P:transcription by RNA polymerase III"/>
    <property type="evidence" value="ECO:0007669"/>
    <property type="project" value="InterPro"/>
</dbReference>
<dbReference type="Pfam" id="PF13374">
    <property type="entry name" value="TPR_10"/>
    <property type="match status" value="1"/>
</dbReference>
<feature type="region of interest" description="Disordered" evidence="2">
    <location>
        <begin position="725"/>
        <end position="750"/>
    </location>
</feature>
<gene>
    <name evidence="3" type="ORF">MAM1_0198d07806</name>
</gene>
<dbReference type="InterPro" id="IPR039340">
    <property type="entry name" value="Tfc4/TFIIIC-102/Sfc4"/>
</dbReference>
<dbReference type="SUPFAM" id="SSF48452">
    <property type="entry name" value="TPR-like"/>
    <property type="match status" value="2"/>
</dbReference>
<dbReference type="EMBL" id="DF836487">
    <property type="protein sequence ID" value="GAN08297.1"/>
    <property type="molecule type" value="Genomic_DNA"/>
</dbReference>
<name>A0A0C9MXL5_9FUNG</name>
<protein>
    <submittedName>
        <fullName evidence="3">TPR-like protein</fullName>
    </submittedName>
</protein>
<dbReference type="PROSITE" id="PS50005">
    <property type="entry name" value="TPR"/>
    <property type="match status" value="1"/>
</dbReference>
<feature type="region of interest" description="Disordered" evidence="2">
    <location>
        <begin position="1"/>
        <end position="22"/>
    </location>
</feature>
<feature type="repeat" description="TPR" evidence="1">
    <location>
        <begin position="304"/>
        <end position="337"/>
    </location>
</feature>